<accession>A0A1G4VT21</accession>
<evidence type="ECO:0008006" key="4">
    <source>
        <dbReference type="Google" id="ProtNLM"/>
    </source>
</evidence>
<evidence type="ECO:0000313" key="3">
    <source>
        <dbReference type="Proteomes" id="UP000199707"/>
    </source>
</evidence>
<dbReference type="AlphaFoldDB" id="A0A1G4VT21"/>
<organism evidence="2 3">
    <name type="scientific">Mycolicibacterium fluoranthenivorans</name>
    <dbReference type="NCBI Taxonomy" id="258505"/>
    <lineage>
        <taxon>Bacteria</taxon>
        <taxon>Bacillati</taxon>
        <taxon>Actinomycetota</taxon>
        <taxon>Actinomycetes</taxon>
        <taxon>Mycobacteriales</taxon>
        <taxon>Mycobacteriaceae</taxon>
        <taxon>Mycolicibacterium</taxon>
    </lineage>
</organism>
<name>A0A1G4VT21_9MYCO</name>
<dbReference type="RefSeq" id="WP_090355306.1">
    <property type="nucleotide sequence ID" value="NZ_CP059894.1"/>
</dbReference>
<protein>
    <recommendedName>
        <fullName evidence="4">PASTA domain-containing protein</fullName>
    </recommendedName>
</protein>
<evidence type="ECO:0000256" key="1">
    <source>
        <dbReference type="SAM" id="SignalP"/>
    </source>
</evidence>
<feature type="chain" id="PRO_5011454581" description="PASTA domain-containing protein" evidence="1">
    <location>
        <begin position="24"/>
        <end position="105"/>
    </location>
</feature>
<evidence type="ECO:0000313" key="2">
    <source>
        <dbReference type="EMBL" id="SCX11442.1"/>
    </source>
</evidence>
<reference evidence="3" key="1">
    <citation type="submission" date="2016-10" db="EMBL/GenBank/DDBJ databases">
        <authorList>
            <person name="Varghese N."/>
            <person name="Submissions S."/>
        </authorList>
    </citation>
    <scope>NUCLEOTIDE SEQUENCE [LARGE SCALE GENOMIC DNA]</scope>
    <source>
        <strain evidence="3">UNC267MFSha1.1M11</strain>
    </source>
</reference>
<sequence>MRGFVLAAVLIGTAIAVSPPASAEPSWTMPNLIGRDLQGAQDSIQSLTHDAVWFTSSTDLTGRGRAQISDRDWQVCSSTPPPGAKFTATTKVGFGVVRFDSETCP</sequence>
<dbReference type="EMBL" id="FMUB01000003">
    <property type="protein sequence ID" value="SCX11442.1"/>
    <property type="molecule type" value="Genomic_DNA"/>
</dbReference>
<dbReference type="STRING" id="1502745.SAMN02799620_01566"/>
<feature type="signal peptide" evidence="1">
    <location>
        <begin position="1"/>
        <end position="23"/>
    </location>
</feature>
<gene>
    <name evidence="2" type="ORF">SAMN02799620_01566</name>
</gene>
<keyword evidence="1" id="KW-0732">Signal</keyword>
<dbReference type="Proteomes" id="UP000199707">
    <property type="component" value="Unassembled WGS sequence"/>
</dbReference>
<dbReference type="Gene3D" id="3.30.10.20">
    <property type="match status" value="1"/>
</dbReference>
<proteinExistence type="predicted"/>